<evidence type="ECO:0000256" key="1">
    <source>
        <dbReference type="ARBA" id="ARBA00023015"/>
    </source>
</evidence>
<keyword evidence="6" id="KW-1185">Reference proteome</keyword>
<dbReference type="GO" id="GO:0003677">
    <property type="term" value="F:DNA binding"/>
    <property type="evidence" value="ECO:0007669"/>
    <property type="project" value="UniProtKB-KW"/>
</dbReference>
<evidence type="ECO:0000256" key="2">
    <source>
        <dbReference type="ARBA" id="ARBA00023125"/>
    </source>
</evidence>
<evidence type="ECO:0000313" key="5">
    <source>
        <dbReference type="EMBL" id="MBC5656847.1"/>
    </source>
</evidence>
<dbReference type="PANTHER" id="PTHR43537:SF5">
    <property type="entry name" value="UXU OPERON TRANSCRIPTIONAL REGULATOR"/>
    <property type="match status" value="1"/>
</dbReference>
<evidence type="ECO:0000256" key="3">
    <source>
        <dbReference type="ARBA" id="ARBA00023163"/>
    </source>
</evidence>
<organism evidence="5 6">
    <name type="scientific">Clostridium segne</name>
    <dbReference type="NCBI Taxonomy" id="2763038"/>
    <lineage>
        <taxon>Bacteria</taxon>
        <taxon>Bacillati</taxon>
        <taxon>Bacillota</taxon>
        <taxon>Clostridia</taxon>
        <taxon>Eubacteriales</taxon>
        <taxon>Clostridiaceae</taxon>
        <taxon>Clostridium</taxon>
    </lineage>
</organism>
<dbReference type="Pfam" id="PF07729">
    <property type="entry name" value="FCD"/>
    <property type="match status" value="1"/>
</dbReference>
<dbReference type="SUPFAM" id="SSF48008">
    <property type="entry name" value="GntR ligand-binding domain-like"/>
    <property type="match status" value="1"/>
</dbReference>
<dbReference type="AlphaFoldDB" id="A0AAW3X3N6"/>
<evidence type="ECO:0000313" key="6">
    <source>
        <dbReference type="Proteomes" id="UP000653904"/>
    </source>
</evidence>
<dbReference type="PROSITE" id="PS50949">
    <property type="entry name" value="HTH_GNTR"/>
    <property type="match status" value="1"/>
</dbReference>
<dbReference type="RefSeq" id="WP_118468051.1">
    <property type="nucleotide sequence ID" value="NZ_JACOOW010000008.1"/>
</dbReference>
<dbReference type="InterPro" id="IPR000524">
    <property type="entry name" value="Tscrpt_reg_HTH_GntR"/>
</dbReference>
<gene>
    <name evidence="5" type="ORF">H8S19_07165</name>
</gene>
<dbReference type="CDD" id="cd07377">
    <property type="entry name" value="WHTH_GntR"/>
    <property type="match status" value="1"/>
</dbReference>
<dbReference type="PANTHER" id="PTHR43537">
    <property type="entry name" value="TRANSCRIPTIONAL REGULATOR, GNTR FAMILY"/>
    <property type="match status" value="1"/>
</dbReference>
<keyword evidence="2" id="KW-0238">DNA-binding</keyword>
<dbReference type="InterPro" id="IPR011711">
    <property type="entry name" value="GntR_C"/>
</dbReference>
<dbReference type="GeneID" id="79840127"/>
<dbReference type="SUPFAM" id="SSF46785">
    <property type="entry name" value="Winged helix' DNA-binding domain"/>
    <property type="match status" value="1"/>
</dbReference>
<dbReference type="InterPro" id="IPR036388">
    <property type="entry name" value="WH-like_DNA-bd_sf"/>
</dbReference>
<dbReference type="PRINTS" id="PR00035">
    <property type="entry name" value="HTHGNTR"/>
</dbReference>
<dbReference type="GO" id="GO:0003700">
    <property type="term" value="F:DNA-binding transcription factor activity"/>
    <property type="evidence" value="ECO:0007669"/>
    <property type="project" value="InterPro"/>
</dbReference>
<accession>A0AAW3X3N6</accession>
<reference evidence="5 6" key="1">
    <citation type="submission" date="2020-08" db="EMBL/GenBank/DDBJ databases">
        <title>Genome public.</title>
        <authorList>
            <person name="Liu C."/>
            <person name="Sun Q."/>
        </authorList>
    </citation>
    <scope>NUCLEOTIDE SEQUENCE [LARGE SCALE GENOMIC DNA]</scope>
    <source>
        <strain evidence="5 6">BX14</strain>
    </source>
</reference>
<evidence type="ECO:0000259" key="4">
    <source>
        <dbReference type="PROSITE" id="PS50949"/>
    </source>
</evidence>
<name>A0AAW3X3N6_9CLOT</name>
<dbReference type="Gene3D" id="1.20.120.530">
    <property type="entry name" value="GntR ligand-binding domain-like"/>
    <property type="match status" value="1"/>
</dbReference>
<keyword evidence="3" id="KW-0804">Transcription</keyword>
<comment type="caution">
    <text evidence="5">The sequence shown here is derived from an EMBL/GenBank/DDBJ whole genome shotgun (WGS) entry which is preliminary data.</text>
</comment>
<dbReference type="SMART" id="SM00345">
    <property type="entry name" value="HTH_GNTR"/>
    <property type="match status" value="1"/>
</dbReference>
<feature type="domain" description="HTH gntR-type" evidence="4">
    <location>
        <begin position="9"/>
        <end position="77"/>
    </location>
</feature>
<dbReference type="InterPro" id="IPR036390">
    <property type="entry name" value="WH_DNA-bd_sf"/>
</dbReference>
<dbReference type="InterPro" id="IPR008920">
    <property type="entry name" value="TF_FadR/GntR_C"/>
</dbReference>
<proteinExistence type="predicted"/>
<dbReference type="EMBL" id="JACOOW010000008">
    <property type="protein sequence ID" value="MBC5656847.1"/>
    <property type="molecule type" value="Genomic_DNA"/>
</dbReference>
<dbReference type="Proteomes" id="UP000653904">
    <property type="component" value="Unassembled WGS sequence"/>
</dbReference>
<sequence>MFQPIEENVSVYKKVVAQIQEMIMHGELKKGDRLPPERQLAEMLGVGRPALKQAISALEVLGIIRSRQGDGNYITADTVEVINPLAMQFYLKNGKMDDILEFRYIMEVQMASLAAAKITEEEIGEFQALMDSMKEAIAGGADLKTRQYYNNLFHFRVVNLSGNQLIRLIYSSIMDLVSDQIRQTDGMYFYESHLKIFEAIKNRNPKEAAYYMAEHFQNKFPNYQYYMDVHAL</sequence>
<dbReference type="Pfam" id="PF00392">
    <property type="entry name" value="GntR"/>
    <property type="match status" value="1"/>
</dbReference>
<keyword evidence="1" id="KW-0805">Transcription regulation</keyword>
<dbReference type="Gene3D" id="1.10.10.10">
    <property type="entry name" value="Winged helix-like DNA-binding domain superfamily/Winged helix DNA-binding domain"/>
    <property type="match status" value="1"/>
</dbReference>
<dbReference type="SMART" id="SM00895">
    <property type="entry name" value="FCD"/>
    <property type="match status" value="1"/>
</dbReference>
<protein>
    <submittedName>
        <fullName evidence="5">FadR family transcriptional regulator</fullName>
    </submittedName>
</protein>